<gene>
    <name evidence="1" type="ORF">VNO77_04461</name>
</gene>
<sequence length="197" mass="22505">MKQQLFRLVQLESLALDVQGLFLYLTSQFLQRPINAVEKQWSKISTLGFHLITVALGSYRVLFSQIQRERDRERQIIVQIMKSILSIKPLYCALKTTICYELLPSGKSWGNQSTLADIQFAMRSSSSSSSFGPFSFMNQCVLLTVMAYDSLKPPIFIFITYMWHHNPFISILSLDKFSVIHGRVERCIYPAPAGSVP</sequence>
<dbReference type="Proteomes" id="UP001367508">
    <property type="component" value="Unassembled WGS sequence"/>
</dbReference>
<name>A0AAN9MWJ8_CANGL</name>
<comment type="caution">
    <text evidence="1">The sequence shown here is derived from an EMBL/GenBank/DDBJ whole genome shotgun (WGS) entry which is preliminary data.</text>
</comment>
<evidence type="ECO:0000313" key="2">
    <source>
        <dbReference type="Proteomes" id="UP001367508"/>
    </source>
</evidence>
<accession>A0AAN9MWJ8</accession>
<keyword evidence="2" id="KW-1185">Reference proteome</keyword>
<reference evidence="1 2" key="1">
    <citation type="submission" date="2024-01" db="EMBL/GenBank/DDBJ databases">
        <title>The genomes of 5 underutilized Papilionoideae crops provide insights into root nodulation and disease resistanc.</title>
        <authorList>
            <person name="Jiang F."/>
        </authorList>
    </citation>
    <scope>NUCLEOTIDE SEQUENCE [LARGE SCALE GENOMIC DNA]</scope>
    <source>
        <strain evidence="1">LVBAO_FW01</strain>
        <tissue evidence="1">Leaves</tissue>
    </source>
</reference>
<organism evidence="1 2">
    <name type="scientific">Canavalia gladiata</name>
    <name type="common">Sword bean</name>
    <name type="synonym">Dolichos gladiatus</name>
    <dbReference type="NCBI Taxonomy" id="3824"/>
    <lineage>
        <taxon>Eukaryota</taxon>
        <taxon>Viridiplantae</taxon>
        <taxon>Streptophyta</taxon>
        <taxon>Embryophyta</taxon>
        <taxon>Tracheophyta</taxon>
        <taxon>Spermatophyta</taxon>
        <taxon>Magnoliopsida</taxon>
        <taxon>eudicotyledons</taxon>
        <taxon>Gunneridae</taxon>
        <taxon>Pentapetalae</taxon>
        <taxon>rosids</taxon>
        <taxon>fabids</taxon>
        <taxon>Fabales</taxon>
        <taxon>Fabaceae</taxon>
        <taxon>Papilionoideae</taxon>
        <taxon>50 kb inversion clade</taxon>
        <taxon>NPAAA clade</taxon>
        <taxon>indigoferoid/millettioid clade</taxon>
        <taxon>Phaseoleae</taxon>
        <taxon>Canavalia</taxon>
    </lineage>
</organism>
<dbReference type="AlphaFoldDB" id="A0AAN9MWJ8"/>
<evidence type="ECO:0000313" key="1">
    <source>
        <dbReference type="EMBL" id="KAK7362350.1"/>
    </source>
</evidence>
<proteinExistence type="predicted"/>
<protein>
    <submittedName>
        <fullName evidence="1">Uncharacterized protein</fullName>
    </submittedName>
</protein>
<dbReference type="EMBL" id="JAYMYQ010000001">
    <property type="protein sequence ID" value="KAK7362350.1"/>
    <property type="molecule type" value="Genomic_DNA"/>
</dbReference>